<evidence type="ECO:0000256" key="10">
    <source>
        <dbReference type="SAM" id="MobiDB-lite"/>
    </source>
</evidence>
<dbReference type="PANTHER" id="PTHR13563">
    <property type="entry name" value="TRNA (GUANINE-9-) METHYLTRANSFERASE"/>
    <property type="match status" value="1"/>
</dbReference>
<dbReference type="GO" id="GO:0032259">
    <property type="term" value="P:methylation"/>
    <property type="evidence" value="ECO:0007669"/>
    <property type="project" value="UniProtKB-KW"/>
</dbReference>
<evidence type="ECO:0000256" key="7">
    <source>
        <dbReference type="ARBA" id="ARBA00023054"/>
    </source>
</evidence>
<keyword evidence="6" id="KW-0809">Transit peptide</keyword>
<accession>A0A3S3P8P8</accession>
<feature type="region of interest" description="Disordered" evidence="10">
    <location>
        <begin position="365"/>
        <end position="386"/>
    </location>
</feature>
<evidence type="ECO:0000256" key="3">
    <source>
        <dbReference type="ARBA" id="ARBA00022679"/>
    </source>
</evidence>
<keyword evidence="2" id="KW-0489">Methyltransferase</keyword>
<gene>
    <name evidence="12" type="ORF">B4U79_11638</name>
</gene>
<proteinExistence type="predicted"/>
<dbReference type="InterPro" id="IPR025812">
    <property type="entry name" value="Trm10_C_MTase_dom"/>
</dbReference>
<evidence type="ECO:0000256" key="8">
    <source>
        <dbReference type="ARBA" id="ARBA00023128"/>
    </source>
</evidence>
<dbReference type="Proteomes" id="UP000285301">
    <property type="component" value="Unassembled WGS sequence"/>
</dbReference>
<dbReference type="GO" id="GO:0008168">
    <property type="term" value="F:methyltransferase activity"/>
    <property type="evidence" value="ECO:0007669"/>
    <property type="project" value="UniProtKB-KW"/>
</dbReference>
<dbReference type="Gene3D" id="3.40.1280.30">
    <property type="match status" value="1"/>
</dbReference>
<keyword evidence="3" id="KW-0808">Transferase</keyword>
<dbReference type="OrthoDB" id="9976048at2759"/>
<evidence type="ECO:0000256" key="6">
    <source>
        <dbReference type="ARBA" id="ARBA00022946"/>
    </source>
</evidence>
<comment type="subcellular location">
    <subcellularLocation>
        <location evidence="1">Mitochondrion</location>
    </subcellularLocation>
</comment>
<evidence type="ECO:0000259" key="11">
    <source>
        <dbReference type="PROSITE" id="PS51675"/>
    </source>
</evidence>
<reference evidence="12 13" key="1">
    <citation type="journal article" date="2018" name="Gigascience">
        <title>Genomes of trombidid mites reveal novel predicted allergens and laterally-transferred genes associated with secondary metabolism.</title>
        <authorList>
            <person name="Dong X."/>
            <person name="Chaisiri K."/>
            <person name="Xia D."/>
            <person name="Armstrong S.D."/>
            <person name="Fang Y."/>
            <person name="Donnelly M.J."/>
            <person name="Kadowaki T."/>
            <person name="McGarry J.W."/>
            <person name="Darby A.C."/>
            <person name="Makepeace B.L."/>
        </authorList>
    </citation>
    <scope>NUCLEOTIDE SEQUENCE [LARGE SCALE GENOMIC DNA]</scope>
    <source>
        <strain evidence="12">UoL-WK</strain>
    </source>
</reference>
<dbReference type="PROSITE" id="PS51675">
    <property type="entry name" value="SAM_MT_TRM10"/>
    <property type="match status" value="1"/>
</dbReference>
<dbReference type="GO" id="GO:0097745">
    <property type="term" value="P:mitochondrial tRNA 5'-end processing"/>
    <property type="evidence" value="ECO:0007669"/>
    <property type="project" value="TreeGrafter"/>
</dbReference>
<dbReference type="PANTHER" id="PTHR13563:SF5">
    <property type="entry name" value="TRNA METHYLTRANSFERASE 10 HOMOLOG C"/>
    <property type="match status" value="1"/>
</dbReference>
<evidence type="ECO:0000256" key="1">
    <source>
        <dbReference type="ARBA" id="ARBA00004173"/>
    </source>
</evidence>
<dbReference type="STRING" id="1965070.A0A3S3P8P8"/>
<keyword evidence="8" id="KW-0496">Mitochondrion</keyword>
<evidence type="ECO:0000313" key="13">
    <source>
        <dbReference type="Proteomes" id="UP000285301"/>
    </source>
</evidence>
<keyword evidence="7" id="KW-0175">Coiled coil</keyword>
<protein>
    <recommendedName>
        <fullName evidence="9">RNA (guanine-9-)-methyltransferase domain-containing protein 1</fullName>
    </recommendedName>
</protein>
<keyword evidence="4" id="KW-0949">S-adenosyl-L-methionine</keyword>
<evidence type="ECO:0000256" key="2">
    <source>
        <dbReference type="ARBA" id="ARBA00022603"/>
    </source>
</evidence>
<keyword evidence="5" id="KW-0819">tRNA processing</keyword>
<name>A0A3S3P8P8_9ACAR</name>
<dbReference type="AlphaFoldDB" id="A0A3S3P8P8"/>
<dbReference type="EMBL" id="NCKU01000090">
    <property type="protein sequence ID" value="RWS17351.1"/>
    <property type="molecule type" value="Genomic_DNA"/>
</dbReference>
<dbReference type="InterPro" id="IPR007356">
    <property type="entry name" value="tRNA_m1G_MeTrfase_euk"/>
</dbReference>
<comment type="caution">
    <text evidence="12">The sequence shown here is derived from an EMBL/GenBank/DDBJ whole genome shotgun (WGS) entry which is preliminary data.</text>
</comment>
<evidence type="ECO:0000256" key="9">
    <source>
        <dbReference type="ARBA" id="ARBA00029803"/>
    </source>
</evidence>
<dbReference type="GO" id="GO:0070131">
    <property type="term" value="P:positive regulation of mitochondrial translation"/>
    <property type="evidence" value="ECO:0007669"/>
    <property type="project" value="TreeGrafter"/>
</dbReference>
<keyword evidence="13" id="KW-1185">Reference proteome</keyword>
<dbReference type="GO" id="GO:0005654">
    <property type="term" value="C:nucleoplasm"/>
    <property type="evidence" value="ECO:0007669"/>
    <property type="project" value="TreeGrafter"/>
</dbReference>
<evidence type="ECO:0000256" key="5">
    <source>
        <dbReference type="ARBA" id="ARBA00022694"/>
    </source>
</evidence>
<evidence type="ECO:0000256" key="4">
    <source>
        <dbReference type="ARBA" id="ARBA00022691"/>
    </source>
</evidence>
<dbReference type="GO" id="GO:0005739">
    <property type="term" value="C:mitochondrion"/>
    <property type="evidence" value="ECO:0007669"/>
    <property type="project" value="UniProtKB-SubCell"/>
</dbReference>
<evidence type="ECO:0000313" key="12">
    <source>
        <dbReference type="EMBL" id="RWS17351.1"/>
    </source>
</evidence>
<organism evidence="12 13">
    <name type="scientific">Dinothrombium tinctorium</name>
    <dbReference type="NCBI Taxonomy" id="1965070"/>
    <lineage>
        <taxon>Eukaryota</taxon>
        <taxon>Metazoa</taxon>
        <taxon>Ecdysozoa</taxon>
        <taxon>Arthropoda</taxon>
        <taxon>Chelicerata</taxon>
        <taxon>Arachnida</taxon>
        <taxon>Acari</taxon>
        <taxon>Acariformes</taxon>
        <taxon>Trombidiformes</taxon>
        <taxon>Prostigmata</taxon>
        <taxon>Anystina</taxon>
        <taxon>Parasitengona</taxon>
        <taxon>Trombidioidea</taxon>
        <taxon>Trombidiidae</taxon>
        <taxon>Dinothrombium</taxon>
    </lineage>
</organism>
<dbReference type="GO" id="GO:0000049">
    <property type="term" value="F:tRNA binding"/>
    <property type="evidence" value="ECO:0007669"/>
    <property type="project" value="TreeGrafter"/>
</dbReference>
<dbReference type="CDD" id="cd18102">
    <property type="entry name" value="Trm10_MRRP1"/>
    <property type="match status" value="1"/>
</dbReference>
<feature type="compositionally biased region" description="Acidic residues" evidence="10">
    <location>
        <begin position="368"/>
        <end position="377"/>
    </location>
</feature>
<sequence>MSALISLFFRFFRRFKIDSQKACTSNGGERVFFNDLTVSKYKALIKSEEDRRLVESVLIDYEKVLQMTGEVTSTLTENQMVKAMSCSTFKSRKRFFRLQFEKEIKELSNERRKELRALRLNKNYSANTLQPSVGIKFDEKTGTPVYGLWKNSLFIRLPNKTLNASFKFKFFNSTFFGQNLVFDLSYEHLMKEHEYKCICLELNQVYHINKHLKNPYNLWFCNYKCGSSMHSLIKFLHPNIDESFINFHEDSYLKFFPKQNLVYLTPDASTPLMTYDHDAVYIVGAFADTVYQKGVSLSKAEKDGIKLARLPINEYCPLYGTKNVLTVPQMMLILKTAKETSSDWREAFKYIPKRRIKKEEINTRNYETSEEGDDCENSDLCNKASV</sequence>
<feature type="domain" description="SAM-dependent MTase TRM10-type" evidence="11">
    <location>
        <begin position="166"/>
        <end position="358"/>
    </location>
</feature>
<dbReference type="InterPro" id="IPR028564">
    <property type="entry name" value="MT_TRM10-typ"/>
</dbReference>
<dbReference type="InterPro" id="IPR038459">
    <property type="entry name" value="MT_TRM10-typ_sf"/>
</dbReference>